<dbReference type="Proteomes" id="UP000712281">
    <property type="component" value="Unassembled WGS sequence"/>
</dbReference>
<dbReference type="EMBL" id="QGKY02001250">
    <property type="protein sequence ID" value="KAF2564231.1"/>
    <property type="molecule type" value="Genomic_DNA"/>
</dbReference>
<evidence type="ECO:0000313" key="2">
    <source>
        <dbReference type="EMBL" id="KAF2596975.1"/>
    </source>
</evidence>
<comment type="caution">
    <text evidence="1">The sequence shown here is derived from an EMBL/GenBank/DDBJ whole genome shotgun (WGS) entry which is preliminary data.</text>
</comment>
<protein>
    <submittedName>
        <fullName evidence="1">Uncharacterized protein</fullName>
    </submittedName>
</protein>
<sequence length="68" mass="7562">MRFFFYTTPPSLQLLGSSYAAMAVLHLQVRTLSFSPEPPLRSSAPPHELVFSVQAVAARGHTIEQTQF</sequence>
<proteinExistence type="predicted"/>
<accession>A0A8S9I3J9</accession>
<name>A0A8S9I3J9_BRACR</name>
<dbReference type="EMBL" id="QGKW02000717">
    <property type="protein sequence ID" value="KAF2596975.1"/>
    <property type="molecule type" value="Genomic_DNA"/>
</dbReference>
<gene>
    <name evidence="2" type="ORF">F2Q68_00010070</name>
    <name evidence="1" type="ORF">F2Q70_00017120</name>
</gene>
<evidence type="ECO:0000313" key="1">
    <source>
        <dbReference type="EMBL" id="KAF2564231.1"/>
    </source>
</evidence>
<organism evidence="1">
    <name type="scientific">Brassica cretica</name>
    <name type="common">Mustard</name>
    <dbReference type="NCBI Taxonomy" id="69181"/>
    <lineage>
        <taxon>Eukaryota</taxon>
        <taxon>Viridiplantae</taxon>
        <taxon>Streptophyta</taxon>
        <taxon>Embryophyta</taxon>
        <taxon>Tracheophyta</taxon>
        <taxon>Spermatophyta</taxon>
        <taxon>Magnoliopsida</taxon>
        <taxon>eudicotyledons</taxon>
        <taxon>Gunneridae</taxon>
        <taxon>Pentapetalae</taxon>
        <taxon>rosids</taxon>
        <taxon>malvids</taxon>
        <taxon>Brassicales</taxon>
        <taxon>Brassicaceae</taxon>
        <taxon>Brassiceae</taxon>
        <taxon>Brassica</taxon>
    </lineage>
</organism>
<reference evidence="1" key="1">
    <citation type="submission" date="2019-12" db="EMBL/GenBank/DDBJ databases">
        <title>Genome sequencing and annotation of Brassica cretica.</title>
        <authorList>
            <person name="Studholme D.J."/>
            <person name="Sarris P.F."/>
        </authorList>
    </citation>
    <scope>NUCLEOTIDE SEQUENCE</scope>
    <source>
        <strain evidence="2">PFS-001/15</strain>
        <strain evidence="1">PFS-102/07</strain>
        <tissue evidence="1">Leaf</tissue>
    </source>
</reference>
<dbReference type="AlphaFoldDB" id="A0A8S9I3J9"/>